<comment type="caution">
    <text evidence="1">The sequence shown here is derived from an EMBL/GenBank/DDBJ whole genome shotgun (WGS) entry which is preliminary data.</text>
</comment>
<dbReference type="AlphaFoldDB" id="A0A5C6YT51"/>
<dbReference type="EMBL" id="VORU01000001">
    <property type="protein sequence ID" value="TXD70618.1"/>
    <property type="molecule type" value="Genomic_DNA"/>
</dbReference>
<dbReference type="OrthoDB" id="663842at2"/>
<sequence length="164" mass="18679">MFKELFIFCALLFSIIGSAQELKEIRTLYPKAVESTEITNKLDGELAKVTSSNKSVLLAYKGAVLTLKAKFAKSKKDKKEFFKEGVFLIESAVKAESSNIEIRYLRLSVQENSPRFLGYHKNIEDDKQFVLKNYASISSAELKQIVKDFVMTSENFDESEKNLQ</sequence>
<name>A0A5C6YT51_9FLAO</name>
<protein>
    <submittedName>
        <fullName evidence="1">Uncharacterized protein</fullName>
    </submittedName>
</protein>
<dbReference type="RefSeq" id="WP_111813397.1">
    <property type="nucleotide sequence ID" value="NZ_CBCRZQ010000001.1"/>
</dbReference>
<gene>
    <name evidence="1" type="ORF">ESV24_00560</name>
</gene>
<keyword evidence="2" id="KW-1185">Reference proteome</keyword>
<dbReference type="Proteomes" id="UP000321945">
    <property type="component" value="Unassembled WGS sequence"/>
</dbReference>
<reference evidence="1 2" key="1">
    <citation type="submission" date="2019-08" db="EMBL/GenBank/DDBJ databases">
        <title>Genome of Aequorivita lipolytica Y10-2 (type strain).</title>
        <authorList>
            <person name="Bowman J.P."/>
        </authorList>
    </citation>
    <scope>NUCLEOTIDE SEQUENCE [LARGE SCALE GENOMIC DNA]</scope>
    <source>
        <strain evidence="1 2">Y10-2</strain>
    </source>
</reference>
<accession>A0A5C6YT51</accession>
<evidence type="ECO:0000313" key="2">
    <source>
        <dbReference type="Proteomes" id="UP000321945"/>
    </source>
</evidence>
<evidence type="ECO:0000313" key="1">
    <source>
        <dbReference type="EMBL" id="TXD70618.1"/>
    </source>
</evidence>
<organism evidence="1 2">
    <name type="scientific">Aequorivita lipolytica</name>
    <dbReference type="NCBI Taxonomy" id="153267"/>
    <lineage>
        <taxon>Bacteria</taxon>
        <taxon>Pseudomonadati</taxon>
        <taxon>Bacteroidota</taxon>
        <taxon>Flavobacteriia</taxon>
        <taxon>Flavobacteriales</taxon>
        <taxon>Flavobacteriaceae</taxon>
        <taxon>Aequorivita</taxon>
    </lineage>
</organism>
<proteinExistence type="predicted"/>